<dbReference type="SUPFAM" id="SSF54909">
    <property type="entry name" value="Dimeric alpha+beta barrel"/>
    <property type="match status" value="1"/>
</dbReference>
<dbReference type="RefSeq" id="WP_212536247.1">
    <property type="nucleotide sequence ID" value="NZ_JAGTUU010000003.1"/>
</dbReference>
<dbReference type="Proteomes" id="UP000681356">
    <property type="component" value="Unassembled WGS sequence"/>
</dbReference>
<evidence type="ECO:0000313" key="3">
    <source>
        <dbReference type="Proteomes" id="UP000681356"/>
    </source>
</evidence>
<reference evidence="2" key="1">
    <citation type="submission" date="2021-04" db="EMBL/GenBank/DDBJ databases">
        <authorList>
            <person name="Yoon J."/>
        </authorList>
    </citation>
    <scope>NUCLEOTIDE SEQUENCE</scope>
    <source>
        <strain evidence="2">KMU-90</strain>
    </source>
</reference>
<dbReference type="AlphaFoldDB" id="A0A8J8B7C8"/>
<evidence type="ECO:0000259" key="1">
    <source>
        <dbReference type="Pfam" id="PF11695"/>
    </source>
</evidence>
<dbReference type="Pfam" id="PF11695">
    <property type="entry name" value="DUF3291"/>
    <property type="match status" value="1"/>
</dbReference>
<proteinExistence type="predicted"/>
<name>A0A8J8B7C8_9RHOB</name>
<sequence>MSIAVHTYGLLKAPHGEPEVQAFVDGIATVYAVAERSKGYVWRFSDYETLAPVPVPAARTLSIWDDLDSLRHFVWDTLHGKFYARKSEWFHEPNEPMMVLWNTDPAARPTMEEAYEKLEFLRANGPSPAAFDWQTAEKYTQ</sequence>
<evidence type="ECO:0000313" key="2">
    <source>
        <dbReference type="EMBL" id="MBS0124292.1"/>
    </source>
</evidence>
<dbReference type="InterPro" id="IPR021708">
    <property type="entry name" value="DUF3291"/>
</dbReference>
<dbReference type="EMBL" id="JAGTUU010000003">
    <property type="protein sequence ID" value="MBS0124292.1"/>
    <property type="molecule type" value="Genomic_DNA"/>
</dbReference>
<protein>
    <submittedName>
        <fullName evidence="2">DUF3291 domain-containing protein</fullName>
    </submittedName>
</protein>
<gene>
    <name evidence="2" type="ORF">KB874_09090</name>
</gene>
<dbReference type="InterPro" id="IPR011008">
    <property type="entry name" value="Dimeric_a/b-barrel"/>
</dbReference>
<keyword evidence="3" id="KW-1185">Reference proteome</keyword>
<feature type="domain" description="DUF3291" evidence="1">
    <location>
        <begin position="5"/>
        <end position="135"/>
    </location>
</feature>
<comment type="caution">
    <text evidence="2">The sequence shown here is derived from an EMBL/GenBank/DDBJ whole genome shotgun (WGS) entry which is preliminary data.</text>
</comment>
<organism evidence="2 3">
    <name type="scientific">Thetidibacter halocola</name>
    <dbReference type="NCBI Taxonomy" id="2827239"/>
    <lineage>
        <taxon>Bacteria</taxon>
        <taxon>Pseudomonadati</taxon>
        <taxon>Pseudomonadota</taxon>
        <taxon>Alphaproteobacteria</taxon>
        <taxon>Rhodobacterales</taxon>
        <taxon>Roseobacteraceae</taxon>
        <taxon>Thetidibacter</taxon>
    </lineage>
</organism>
<accession>A0A8J8B7C8</accession>